<feature type="transmembrane region" description="Helical" evidence="1">
    <location>
        <begin position="81"/>
        <end position="98"/>
    </location>
</feature>
<keyword evidence="3" id="KW-1185">Reference proteome</keyword>
<organism evidence="2 3">
    <name type="scientific">Seminavis robusta</name>
    <dbReference type="NCBI Taxonomy" id="568900"/>
    <lineage>
        <taxon>Eukaryota</taxon>
        <taxon>Sar</taxon>
        <taxon>Stramenopiles</taxon>
        <taxon>Ochrophyta</taxon>
        <taxon>Bacillariophyta</taxon>
        <taxon>Bacillariophyceae</taxon>
        <taxon>Bacillariophycidae</taxon>
        <taxon>Naviculales</taxon>
        <taxon>Naviculaceae</taxon>
        <taxon>Seminavis</taxon>
    </lineage>
</organism>
<evidence type="ECO:0000313" key="2">
    <source>
        <dbReference type="EMBL" id="CAB9526170.1"/>
    </source>
</evidence>
<dbReference type="OrthoDB" id="59517at2759"/>
<reference evidence="2" key="1">
    <citation type="submission" date="2020-06" db="EMBL/GenBank/DDBJ databases">
        <authorList>
            <consortium name="Plant Systems Biology data submission"/>
        </authorList>
    </citation>
    <scope>NUCLEOTIDE SEQUENCE</scope>
    <source>
        <strain evidence="2">D6</strain>
    </source>
</reference>
<keyword evidence="1" id="KW-0812">Transmembrane</keyword>
<sequence>MNSGISHHDFVHMVLSPFRMLCSGVSSNMCTPTANDGMPLYVSKGLDFAKWADKQNLVVQGLLFLLVATICMACFAVEASFGPNLAPLAMLVAAVFWYKQNGIWKEKQV</sequence>
<keyword evidence="1" id="KW-1133">Transmembrane helix</keyword>
<gene>
    <name evidence="2" type="ORF">SEMRO_1788_G297620.1</name>
</gene>
<dbReference type="Proteomes" id="UP001153069">
    <property type="component" value="Unassembled WGS sequence"/>
</dbReference>
<name>A0A9N8ETN6_9STRA</name>
<evidence type="ECO:0000256" key="1">
    <source>
        <dbReference type="SAM" id="Phobius"/>
    </source>
</evidence>
<dbReference type="EMBL" id="CAICTM010001786">
    <property type="protein sequence ID" value="CAB9526170.1"/>
    <property type="molecule type" value="Genomic_DNA"/>
</dbReference>
<accession>A0A9N8ETN6</accession>
<comment type="caution">
    <text evidence="2">The sequence shown here is derived from an EMBL/GenBank/DDBJ whole genome shotgun (WGS) entry which is preliminary data.</text>
</comment>
<feature type="transmembrane region" description="Helical" evidence="1">
    <location>
        <begin position="57"/>
        <end position="75"/>
    </location>
</feature>
<keyword evidence="1" id="KW-0472">Membrane</keyword>
<proteinExistence type="predicted"/>
<dbReference type="AlphaFoldDB" id="A0A9N8ETN6"/>
<protein>
    <submittedName>
        <fullName evidence="2">Uncharacterized protein</fullName>
    </submittedName>
</protein>
<evidence type="ECO:0000313" key="3">
    <source>
        <dbReference type="Proteomes" id="UP001153069"/>
    </source>
</evidence>